<evidence type="ECO:0000313" key="2">
    <source>
        <dbReference type="Proteomes" id="UP001060085"/>
    </source>
</evidence>
<evidence type="ECO:0000313" key="1">
    <source>
        <dbReference type="EMBL" id="KAI5666624.1"/>
    </source>
</evidence>
<gene>
    <name evidence="1" type="ORF">M9H77_16477</name>
</gene>
<name>A0ACC0B1V1_CATRO</name>
<sequence length="397" mass="44084">MKVTHTSGVISFARRGQMKTKIQEIMNTEEINVESLERSRDFIPLEGDALFQVFCLENNIRVRGMDFGVTSGLFKKSNLLKENEQIKDKNKKFEETVAGLTKDVVEVKDVLFQLMGTANYDNPEQTFQGYPLQVFKWSPNFHLATKPSILPAWVSLEGLPIHFFNKVAFFSTATAIGNLLKIDEATANLTRPSFARVYIKVNLLKQLPQRIWIGTGAVSRFWQDVCYENLPPYCSHCLKMGHSSSNCRKIVGANDTNGKKVVAPSFFAEKCVRPPEEAPSAAEKSATFDKQQWVPKAASTDSIAVAPNTKTQTSDTAGEKSVQCNIHPVRLPLSNDVAGTSQKPDVVEVLEMQNTSAEKVLEDTLHQALAKILHGTVLTDRGYSSESDITAVTNPQQ</sequence>
<accession>A0ACC0B1V1</accession>
<proteinExistence type="predicted"/>
<dbReference type="Proteomes" id="UP001060085">
    <property type="component" value="Linkage Group LG04"/>
</dbReference>
<organism evidence="1 2">
    <name type="scientific">Catharanthus roseus</name>
    <name type="common">Madagascar periwinkle</name>
    <name type="synonym">Vinca rosea</name>
    <dbReference type="NCBI Taxonomy" id="4058"/>
    <lineage>
        <taxon>Eukaryota</taxon>
        <taxon>Viridiplantae</taxon>
        <taxon>Streptophyta</taxon>
        <taxon>Embryophyta</taxon>
        <taxon>Tracheophyta</taxon>
        <taxon>Spermatophyta</taxon>
        <taxon>Magnoliopsida</taxon>
        <taxon>eudicotyledons</taxon>
        <taxon>Gunneridae</taxon>
        <taxon>Pentapetalae</taxon>
        <taxon>asterids</taxon>
        <taxon>lamiids</taxon>
        <taxon>Gentianales</taxon>
        <taxon>Apocynaceae</taxon>
        <taxon>Rauvolfioideae</taxon>
        <taxon>Vinceae</taxon>
        <taxon>Catharanthinae</taxon>
        <taxon>Catharanthus</taxon>
    </lineage>
</organism>
<dbReference type="EMBL" id="CM044704">
    <property type="protein sequence ID" value="KAI5666624.1"/>
    <property type="molecule type" value="Genomic_DNA"/>
</dbReference>
<keyword evidence="2" id="KW-1185">Reference proteome</keyword>
<comment type="caution">
    <text evidence="1">The sequence shown here is derived from an EMBL/GenBank/DDBJ whole genome shotgun (WGS) entry which is preliminary data.</text>
</comment>
<protein>
    <submittedName>
        <fullName evidence="1">Uncharacterized protein</fullName>
    </submittedName>
</protein>
<reference evidence="2" key="1">
    <citation type="journal article" date="2023" name="Nat. Plants">
        <title>Single-cell RNA sequencing provides a high-resolution roadmap for understanding the multicellular compartmentation of specialized metabolism.</title>
        <authorList>
            <person name="Sun S."/>
            <person name="Shen X."/>
            <person name="Li Y."/>
            <person name="Li Y."/>
            <person name="Wang S."/>
            <person name="Li R."/>
            <person name="Zhang H."/>
            <person name="Shen G."/>
            <person name="Guo B."/>
            <person name="Wei J."/>
            <person name="Xu J."/>
            <person name="St-Pierre B."/>
            <person name="Chen S."/>
            <person name="Sun C."/>
        </authorList>
    </citation>
    <scope>NUCLEOTIDE SEQUENCE [LARGE SCALE GENOMIC DNA]</scope>
</reference>